<keyword evidence="5 7" id="KW-0482">Metalloprotease</keyword>
<dbReference type="SUPFAM" id="SSF48452">
    <property type="entry name" value="TPR-like"/>
    <property type="match status" value="1"/>
</dbReference>
<feature type="compositionally biased region" description="Acidic residues" evidence="8">
    <location>
        <begin position="401"/>
        <end position="411"/>
    </location>
</feature>
<keyword evidence="3 7" id="KW-0378">Hydrolase</keyword>
<evidence type="ECO:0000256" key="6">
    <source>
        <dbReference type="PROSITE-ProRule" id="PRU00339"/>
    </source>
</evidence>
<dbReference type="GO" id="GO:0016020">
    <property type="term" value="C:membrane"/>
    <property type="evidence" value="ECO:0007669"/>
    <property type="project" value="TreeGrafter"/>
</dbReference>
<evidence type="ECO:0000259" key="9">
    <source>
        <dbReference type="Pfam" id="PF01435"/>
    </source>
</evidence>
<dbReference type="PANTHER" id="PTHR22726">
    <property type="entry name" value="METALLOENDOPEPTIDASE OMA1"/>
    <property type="match status" value="1"/>
</dbReference>
<proteinExistence type="inferred from homology"/>
<feature type="non-terminal residue" evidence="10">
    <location>
        <position position="1"/>
    </location>
</feature>
<comment type="similarity">
    <text evidence="7">Belongs to the peptidase M48 family.</text>
</comment>
<evidence type="ECO:0000256" key="5">
    <source>
        <dbReference type="ARBA" id="ARBA00023049"/>
    </source>
</evidence>
<evidence type="ECO:0000256" key="3">
    <source>
        <dbReference type="ARBA" id="ARBA00022801"/>
    </source>
</evidence>
<evidence type="ECO:0000256" key="8">
    <source>
        <dbReference type="SAM" id="MobiDB-lite"/>
    </source>
</evidence>
<dbReference type="InterPro" id="IPR001915">
    <property type="entry name" value="Peptidase_M48"/>
</dbReference>
<evidence type="ECO:0000256" key="2">
    <source>
        <dbReference type="ARBA" id="ARBA00022723"/>
    </source>
</evidence>
<evidence type="ECO:0000256" key="1">
    <source>
        <dbReference type="ARBA" id="ARBA00022670"/>
    </source>
</evidence>
<sequence length="417" mass="47236">VYWRLSGEGLEQQLETKTLVPLKFLVENEPQFIPGYVRYAQALRDYEQLDEAIQVLERASTLYPNQPQLLKATIEAMGESEQWLEASLKARQFALFNREHPQAEEFEALADEYMESHKSHLRRKLRGNAIANVITGTIGYVVTGNLFGPISAIQTTALMLRGESAVGSRYAKQVQRQIPMLEDEEVLEYVRGIGNKLAAVAGRDEFEYEFYVIMDDRLNAFALPGGKVFVNAGSIMETKSEAELAGLLAHELAHAVLSHGFQLVTEGNLIANITQYIPYGGTAANLIVLDYSRDMERQADDLGTRILASGGYAADGLYNLMLTLNEQEKNRPIFAWLSTHPATKERINNLKTMIERNGYNRYAYEGVEQHLVIQAKVGKLLEKHKQWEECQQDKECREKLEEEDSKEEDREDLGNPE</sequence>
<comment type="caution">
    <text evidence="10">The sequence shown here is derived from an EMBL/GenBank/DDBJ whole genome shotgun (WGS) entry which is preliminary data.</text>
</comment>
<evidence type="ECO:0000313" key="10">
    <source>
        <dbReference type="EMBL" id="NER31079.1"/>
    </source>
</evidence>
<dbReference type="Pfam" id="PF01435">
    <property type="entry name" value="Peptidase_M48"/>
    <property type="match status" value="1"/>
</dbReference>
<dbReference type="GO" id="GO:0004222">
    <property type="term" value="F:metalloendopeptidase activity"/>
    <property type="evidence" value="ECO:0007669"/>
    <property type="project" value="InterPro"/>
</dbReference>
<dbReference type="InterPro" id="IPR051156">
    <property type="entry name" value="Mito/Outer_Membr_Metalloprot"/>
</dbReference>
<dbReference type="AlphaFoldDB" id="A0A6B3NDA7"/>
<dbReference type="Gene3D" id="3.30.2010.10">
    <property type="entry name" value="Metalloproteases ('zincins'), catalytic domain"/>
    <property type="match status" value="1"/>
</dbReference>
<keyword evidence="6" id="KW-0802">TPR repeat</keyword>
<evidence type="ECO:0000256" key="4">
    <source>
        <dbReference type="ARBA" id="ARBA00022833"/>
    </source>
</evidence>
<dbReference type="PROSITE" id="PS50005">
    <property type="entry name" value="TPR"/>
    <property type="match status" value="1"/>
</dbReference>
<keyword evidence="4 7" id="KW-0862">Zinc</keyword>
<name>A0A6B3NDA7_9CYAN</name>
<dbReference type="GO" id="GO:0046872">
    <property type="term" value="F:metal ion binding"/>
    <property type="evidence" value="ECO:0007669"/>
    <property type="project" value="UniProtKB-KW"/>
</dbReference>
<dbReference type="InterPro" id="IPR011990">
    <property type="entry name" value="TPR-like_helical_dom_sf"/>
</dbReference>
<comment type="cofactor">
    <cofactor evidence="7">
        <name>Zn(2+)</name>
        <dbReference type="ChEBI" id="CHEBI:29105"/>
    </cofactor>
    <text evidence="7">Binds 1 zinc ion per subunit.</text>
</comment>
<dbReference type="Gene3D" id="1.25.40.10">
    <property type="entry name" value="Tetratricopeptide repeat domain"/>
    <property type="match status" value="1"/>
</dbReference>
<dbReference type="CDD" id="cd07333">
    <property type="entry name" value="M48C_bepA_like"/>
    <property type="match status" value="1"/>
</dbReference>
<feature type="region of interest" description="Disordered" evidence="8">
    <location>
        <begin position="392"/>
        <end position="417"/>
    </location>
</feature>
<feature type="domain" description="Peptidase M48" evidence="9">
    <location>
        <begin position="189"/>
        <end position="353"/>
    </location>
</feature>
<accession>A0A6B3NDA7</accession>
<protein>
    <submittedName>
        <fullName evidence="10">M48 family metalloprotease</fullName>
    </submittedName>
</protein>
<dbReference type="GO" id="GO:0051603">
    <property type="term" value="P:proteolysis involved in protein catabolic process"/>
    <property type="evidence" value="ECO:0007669"/>
    <property type="project" value="TreeGrafter"/>
</dbReference>
<keyword evidence="2" id="KW-0479">Metal-binding</keyword>
<reference evidence="10" key="1">
    <citation type="submission" date="2019-11" db="EMBL/GenBank/DDBJ databases">
        <title>Genomic insights into an expanded diversity of filamentous marine cyanobacteria reveals the extraordinary biosynthetic potential of Moorea and Okeania.</title>
        <authorList>
            <person name="Ferreira Leao T."/>
            <person name="Wang M."/>
            <person name="Moss N."/>
            <person name="Da Silva R."/>
            <person name="Sanders J."/>
            <person name="Nurk S."/>
            <person name="Gurevich A."/>
            <person name="Humphrey G."/>
            <person name="Reher R."/>
            <person name="Zhu Q."/>
            <person name="Belda-Ferre P."/>
            <person name="Glukhov E."/>
            <person name="Rex R."/>
            <person name="Dorrestein P.C."/>
            <person name="Knight R."/>
            <person name="Pevzner P."/>
            <person name="Gerwick W.H."/>
            <person name="Gerwick L."/>
        </authorList>
    </citation>
    <scope>NUCLEOTIDE SEQUENCE</scope>
    <source>
        <strain evidence="10">SIO1C4</strain>
    </source>
</reference>
<organism evidence="10">
    <name type="scientific">Symploca sp. SIO1C4</name>
    <dbReference type="NCBI Taxonomy" id="2607765"/>
    <lineage>
        <taxon>Bacteria</taxon>
        <taxon>Bacillati</taxon>
        <taxon>Cyanobacteriota</taxon>
        <taxon>Cyanophyceae</taxon>
        <taxon>Coleofasciculales</taxon>
        <taxon>Coleofasciculaceae</taxon>
        <taxon>Symploca</taxon>
    </lineage>
</organism>
<dbReference type="InterPro" id="IPR019734">
    <property type="entry name" value="TPR_rpt"/>
</dbReference>
<evidence type="ECO:0000256" key="7">
    <source>
        <dbReference type="RuleBase" id="RU003983"/>
    </source>
</evidence>
<dbReference type="EMBL" id="JAAHFQ010000715">
    <property type="protein sequence ID" value="NER31079.1"/>
    <property type="molecule type" value="Genomic_DNA"/>
</dbReference>
<gene>
    <name evidence="10" type="ORF">F6J89_26530</name>
</gene>
<dbReference type="PANTHER" id="PTHR22726:SF1">
    <property type="entry name" value="METALLOENDOPEPTIDASE OMA1, MITOCHONDRIAL"/>
    <property type="match status" value="1"/>
</dbReference>
<keyword evidence="1 7" id="KW-0645">Protease</keyword>
<dbReference type="Pfam" id="PF13428">
    <property type="entry name" value="TPR_14"/>
    <property type="match status" value="1"/>
</dbReference>
<feature type="repeat" description="TPR" evidence="6">
    <location>
        <begin position="33"/>
        <end position="66"/>
    </location>
</feature>